<evidence type="ECO:0000256" key="5">
    <source>
        <dbReference type="SAM" id="Coils"/>
    </source>
</evidence>
<keyword evidence="2" id="KW-0677">Repeat</keyword>
<evidence type="ECO:0000259" key="7">
    <source>
        <dbReference type="Pfam" id="PF23559"/>
    </source>
</evidence>
<keyword evidence="5" id="KW-0175">Coiled coil</keyword>
<dbReference type="InterPro" id="IPR036388">
    <property type="entry name" value="WH-like_DNA-bd_sf"/>
</dbReference>
<dbReference type="PANTHER" id="PTHR33463">
    <property type="entry name" value="NB-ARC DOMAIN-CONTAINING PROTEIN-RELATED"/>
    <property type="match status" value="1"/>
</dbReference>
<dbReference type="InterPro" id="IPR058922">
    <property type="entry name" value="WHD_DRP"/>
</dbReference>
<dbReference type="GO" id="GO:0005524">
    <property type="term" value="F:ATP binding"/>
    <property type="evidence" value="ECO:0007669"/>
    <property type="project" value="UniProtKB-KW"/>
</dbReference>
<proteinExistence type="inferred from homology"/>
<dbReference type="Pfam" id="PF23598">
    <property type="entry name" value="LRR_14"/>
    <property type="match status" value="1"/>
</dbReference>
<comment type="caution">
    <text evidence="9">The sequence shown here is derived from an EMBL/GenBank/DDBJ whole genome shotgun (WGS) entry which is preliminary data.</text>
</comment>
<dbReference type="GO" id="GO:0006952">
    <property type="term" value="P:defense response"/>
    <property type="evidence" value="ECO:0007669"/>
    <property type="project" value="UniProtKB-KW"/>
</dbReference>
<dbReference type="EMBL" id="NMUH01001802">
    <property type="protein sequence ID" value="MQL95534.1"/>
    <property type="molecule type" value="Genomic_DNA"/>
</dbReference>
<dbReference type="PANTHER" id="PTHR33463:SF204">
    <property type="entry name" value="NB-ARC DOMAIN-CONTAINING PROTEIN"/>
    <property type="match status" value="1"/>
</dbReference>
<organism evidence="9 10">
    <name type="scientific">Colocasia esculenta</name>
    <name type="common">Wild taro</name>
    <name type="synonym">Arum esculentum</name>
    <dbReference type="NCBI Taxonomy" id="4460"/>
    <lineage>
        <taxon>Eukaryota</taxon>
        <taxon>Viridiplantae</taxon>
        <taxon>Streptophyta</taxon>
        <taxon>Embryophyta</taxon>
        <taxon>Tracheophyta</taxon>
        <taxon>Spermatophyta</taxon>
        <taxon>Magnoliopsida</taxon>
        <taxon>Liliopsida</taxon>
        <taxon>Araceae</taxon>
        <taxon>Aroideae</taxon>
        <taxon>Colocasieae</taxon>
        <taxon>Colocasia</taxon>
    </lineage>
</organism>
<dbReference type="InterPro" id="IPR050905">
    <property type="entry name" value="Plant_NBS-LRR"/>
</dbReference>
<keyword evidence="4" id="KW-0547">Nucleotide-binding</keyword>
<feature type="coiled-coil region" evidence="5">
    <location>
        <begin position="34"/>
        <end position="68"/>
    </location>
</feature>
<reference evidence="9" key="1">
    <citation type="submission" date="2017-07" db="EMBL/GenBank/DDBJ databases">
        <title>Taro Niue Genome Assembly and Annotation.</title>
        <authorList>
            <person name="Atibalentja N."/>
            <person name="Keating K."/>
            <person name="Fields C.J."/>
        </authorList>
    </citation>
    <scope>NUCLEOTIDE SEQUENCE</scope>
    <source>
        <strain evidence="9">Niue_2</strain>
        <tissue evidence="9">Leaf</tissue>
    </source>
</reference>
<keyword evidence="10" id="KW-1185">Reference proteome</keyword>
<dbReference type="SUPFAM" id="SSF52058">
    <property type="entry name" value="L domain-like"/>
    <property type="match status" value="1"/>
</dbReference>
<evidence type="ECO:0000256" key="4">
    <source>
        <dbReference type="ARBA" id="ARBA00022840"/>
    </source>
</evidence>
<evidence type="ECO:0000256" key="1">
    <source>
        <dbReference type="ARBA" id="ARBA00008894"/>
    </source>
</evidence>
<dbReference type="PRINTS" id="PR00364">
    <property type="entry name" value="DISEASERSIST"/>
</dbReference>
<dbReference type="Pfam" id="PF00931">
    <property type="entry name" value="NB-ARC"/>
    <property type="match status" value="1"/>
</dbReference>
<accession>A0A843VR43</accession>
<gene>
    <name evidence="9" type="ORF">Taro_028202</name>
</gene>
<dbReference type="AlphaFoldDB" id="A0A843VR43"/>
<dbReference type="Gene3D" id="1.10.8.430">
    <property type="entry name" value="Helical domain of apoptotic protease-activating factors"/>
    <property type="match status" value="1"/>
</dbReference>
<evidence type="ECO:0000256" key="3">
    <source>
        <dbReference type="ARBA" id="ARBA00022821"/>
    </source>
</evidence>
<dbReference type="InterPro" id="IPR042197">
    <property type="entry name" value="Apaf_helical"/>
</dbReference>
<evidence type="ECO:0000259" key="8">
    <source>
        <dbReference type="Pfam" id="PF23598"/>
    </source>
</evidence>
<name>A0A843VR43_COLES</name>
<dbReference type="Gene3D" id="3.40.50.300">
    <property type="entry name" value="P-loop containing nucleotide triphosphate hydrolases"/>
    <property type="match status" value="1"/>
</dbReference>
<protein>
    <recommendedName>
        <fullName evidence="11">NB-ARC domain-containing protein</fullName>
    </recommendedName>
</protein>
<comment type="similarity">
    <text evidence="1">Belongs to the disease resistance NB-LRR family.</text>
</comment>
<dbReference type="Proteomes" id="UP000652761">
    <property type="component" value="Unassembled WGS sequence"/>
</dbReference>
<evidence type="ECO:0000313" key="9">
    <source>
        <dbReference type="EMBL" id="MQL95534.1"/>
    </source>
</evidence>
<dbReference type="OrthoDB" id="736010at2759"/>
<dbReference type="GO" id="GO:0043531">
    <property type="term" value="F:ADP binding"/>
    <property type="evidence" value="ECO:0007669"/>
    <property type="project" value="InterPro"/>
</dbReference>
<dbReference type="InterPro" id="IPR002182">
    <property type="entry name" value="NB-ARC"/>
</dbReference>
<feature type="domain" description="NB-ARC" evidence="6">
    <location>
        <begin position="177"/>
        <end position="347"/>
    </location>
</feature>
<dbReference type="FunFam" id="3.40.50.300:FF:001091">
    <property type="entry name" value="Probable disease resistance protein At1g61300"/>
    <property type="match status" value="1"/>
</dbReference>
<evidence type="ECO:0000313" key="10">
    <source>
        <dbReference type="Proteomes" id="UP000652761"/>
    </source>
</evidence>
<feature type="domain" description="Disease resistance protein winged helix" evidence="7">
    <location>
        <begin position="446"/>
        <end position="511"/>
    </location>
</feature>
<sequence>MNILLAGCTTDLGGLLNSKIKERLHAMISLHGSARNLTREMEHLRCYRKDKENEVKNLEKQNYQMKRTETVVDWLKSVDDLGDKVNEFELYLNGPQAGAGEASSSSAGAADRGGCMLQRWGIRMGIVIKLSGEVADLIGEVRDLRKEGDGIKKLVNEAAEAATETCDIQMVGEDANQALDAIHGHLADDKVGIIGIYGMGGVGKSTLLKRIKHEYTYSTQEFSRVLWAEVTRQVDLDELSEDPSKKAVDIERLRNGIGKDLPRSSSGWTAESLKEALRASGRFLLLLENVWDKLDLEMIGIPNPDVYNRCKIIFTTRSDGVRKDMNAAGVKLSRLTDEEAFKLFKQHLNNDLLLDTCQNAANIIVRECHGLPLALIVMARVMRNKNFAGDWFDTVDVLQDPRTKFDDGVLGEGSVFKVLRYSYWHLKDEWRPCLVYCSLFHNSSTGIDREELIDYWIGEGFFDSDGSVPDIKVARRKGRDIINQLVSTCLLERSSTEDDKVKMHGLIHDMAIKIANNEMLVYPDSMTKGEQKGENWEVVKRISLSGSKISKLPIKKCPNLVTLLLKNCEGLSDIPDKFFDRIPALCVLDLSNTLVEELPRGISNLKQLRHLNLSRTRIKSLPVEVSALTRLIQLDMSYTRELKEIPSEAISGHEELRTLNMFRSNYRSWVWDASNPQRGVSLSDLEGLLKLRELSLNISEHSNFVDLLESEISQLIVRLHLEGFQGITPETRFDVLENLREFYISNIMDLDTLVLKRKWLLNLEAVRFSSLSVSSVSICEETRTFPVCRLTRVEISRCNNLKDLSWAKFVDSMQILSVDRCKKLKVVLAGGDGDQGAEKPRFNALKSITLTGLPKLERFSDCNMEISCVPSITVEDCPLLTGDFVYSDKDGKQVKISYQNCRKAKQVVTGD</sequence>
<dbReference type="InterPro" id="IPR032675">
    <property type="entry name" value="LRR_dom_sf"/>
</dbReference>
<dbReference type="InterPro" id="IPR027417">
    <property type="entry name" value="P-loop_NTPase"/>
</dbReference>
<evidence type="ECO:0008006" key="11">
    <source>
        <dbReference type="Google" id="ProtNLM"/>
    </source>
</evidence>
<dbReference type="InterPro" id="IPR055414">
    <property type="entry name" value="LRR_R13L4/SHOC2-like"/>
</dbReference>
<dbReference type="Gene3D" id="1.10.10.10">
    <property type="entry name" value="Winged helix-like DNA-binding domain superfamily/Winged helix DNA-binding domain"/>
    <property type="match status" value="1"/>
</dbReference>
<keyword evidence="3" id="KW-0611">Plant defense</keyword>
<evidence type="ECO:0000259" key="6">
    <source>
        <dbReference type="Pfam" id="PF00931"/>
    </source>
</evidence>
<keyword evidence="4" id="KW-0067">ATP-binding</keyword>
<dbReference type="Gene3D" id="3.80.10.10">
    <property type="entry name" value="Ribonuclease Inhibitor"/>
    <property type="match status" value="1"/>
</dbReference>
<evidence type="ECO:0000256" key="2">
    <source>
        <dbReference type="ARBA" id="ARBA00022737"/>
    </source>
</evidence>
<dbReference type="SUPFAM" id="SSF52540">
    <property type="entry name" value="P-loop containing nucleoside triphosphate hydrolases"/>
    <property type="match status" value="1"/>
</dbReference>
<dbReference type="Pfam" id="PF23559">
    <property type="entry name" value="WHD_DRP"/>
    <property type="match status" value="1"/>
</dbReference>
<feature type="domain" description="Disease resistance R13L4/SHOC-2-like LRR" evidence="8">
    <location>
        <begin position="542"/>
        <end position="764"/>
    </location>
</feature>